<sequence>MSFVVCLDVIKTSCRACQDIAHHLDALLTCLSGGRDPRSLAVAASSCIIYSELQRIRIGELPSDSCARRLISQER</sequence>
<reference evidence="1" key="1">
    <citation type="journal article" date="2023" name="Mol. Ecol. Resour.">
        <title>Chromosome-level genome assembly of a triploid poplar Populus alba 'Berolinensis'.</title>
        <authorList>
            <person name="Chen S."/>
            <person name="Yu Y."/>
            <person name="Wang X."/>
            <person name="Wang S."/>
            <person name="Zhang T."/>
            <person name="Zhou Y."/>
            <person name="He R."/>
            <person name="Meng N."/>
            <person name="Wang Y."/>
            <person name="Liu W."/>
            <person name="Liu Z."/>
            <person name="Liu J."/>
            <person name="Guo Q."/>
            <person name="Huang H."/>
            <person name="Sederoff R.R."/>
            <person name="Wang G."/>
            <person name="Qu G."/>
            <person name="Chen S."/>
        </authorList>
    </citation>
    <scope>NUCLEOTIDE SEQUENCE</scope>
    <source>
        <strain evidence="1">SC-2020</strain>
    </source>
</reference>
<keyword evidence="3" id="KW-1185">Reference proteome</keyword>
<evidence type="ECO:0000313" key="2">
    <source>
        <dbReference type="EMBL" id="KAJ6989119.1"/>
    </source>
</evidence>
<gene>
    <name evidence="1" type="ORF">NC653_021865</name>
    <name evidence="2" type="ORF">NC653_021871</name>
</gene>
<dbReference type="AlphaFoldDB" id="A0AAD6MP10"/>
<dbReference type="Proteomes" id="UP001164929">
    <property type="component" value="Chromosome 8"/>
</dbReference>
<accession>A0AAD6MP10</accession>
<name>A0AAD6MP10_9ROSI</name>
<comment type="caution">
    <text evidence="1">The sequence shown here is derived from an EMBL/GenBank/DDBJ whole genome shotgun (WGS) entry which is preliminary data.</text>
</comment>
<proteinExistence type="predicted"/>
<protein>
    <submittedName>
        <fullName evidence="1">Uncharacterized protein</fullName>
    </submittedName>
</protein>
<evidence type="ECO:0000313" key="3">
    <source>
        <dbReference type="Proteomes" id="UP001164929"/>
    </source>
</evidence>
<organism evidence="1 3">
    <name type="scientific">Populus alba x Populus x berolinensis</name>
    <dbReference type="NCBI Taxonomy" id="444605"/>
    <lineage>
        <taxon>Eukaryota</taxon>
        <taxon>Viridiplantae</taxon>
        <taxon>Streptophyta</taxon>
        <taxon>Embryophyta</taxon>
        <taxon>Tracheophyta</taxon>
        <taxon>Spermatophyta</taxon>
        <taxon>Magnoliopsida</taxon>
        <taxon>eudicotyledons</taxon>
        <taxon>Gunneridae</taxon>
        <taxon>Pentapetalae</taxon>
        <taxon>rosids</taxon>
        <taxon>fabids</taxon>
        <taxon>Malpighiales</taxon>
        <taxon>Salicaceae</taxon>
        <taxon>Saliceae</taxon>
        <taxon>Populus</taxon>
    </lineage>
</organism>
<dbReference type="EMBL" id="JAQIZT010000008">
    <property type="protein sequence ID" value="KAJ6989119.1"/>
    <property type="molecule type" value="Genomic_DNA"/>
</dbReference>
<dbReference type="EMBL" id="JAQIZT010000008">
    <property type="protein sequence ID" value="KAJ6989113.1"/>
    <property type="molecule type" value="Genomic_DNA"/>
</dbReference>
<evidence type="ECO:0000313" key="1">
    <source>
        <dbReference type="EMBL" id="KAJ6989113.1"/>
    </source>
</evidence>